<dbReference type="OrthoDB" id="3388115at2"/>
<organism evidence="2 3">
    <name type="scientific">Micromonospora endophytica</name>
    <dbReference type="NCBI Taxonomy" id="515350"/>
    <lineage>
        <taxon>Bacteria</taxon>
        <taxon>Bacillati</taxon>
        <taxon>Actinomycetota</taxon>
        <taxon>Actinomycetes</taxon>
        <taxon>Micromonosporales</taxon>
        <taxon>Micromonosporaceae</taxon>
        <taxon>Micromonospora</taxon>
    </lineage>
</organism>
<evidence type="ECO:0000313" key="3">
    <source>
        <dbReference type="Proteomes" id="UP000248627"/>
    </source>
</evidence>
<evidence type="ECO:0000256" key="1">
    <source>
        <dbReference type="SAM" id="MobiDB-lite"/>
    </source>
</evidence>
<dbReference type="RefSeq" id="WP_111242281.1">
    <property type="nucleotide sequence ID" value="NZ_AP023358.1"/>
</dbReference>
<feature type="region of interest" description="Disordered" evidence="1">
    <location>
        <begin position="18"/>
        <end position="68"/>
    </location>
</feature>
<accession>A0A2W2DQ33</accession>
<comment type="caution">
    <text evidence="2">The sequence shown here is derived from an EMBL/GenBank/DDBJ whole genome shotgun (WGS) entry which is preliminary data.</text>
</comment>
<gene>
    <name evidence="2" type="ORF">C1I93_06310</name>
</gene>
<feature type="region of interest" description="Disordered" evidence="1">
    <location>
        <begin position="123"/>
        <end position="156"/>
    </location>
</feature>
<keyword evidence="3" id="KW-1185">Reference proteome</keyword>
<name>A0A2W2DQ33_9ACTN</name>
<reference evidence="2 3" key="1">
    <citation type="submission" date="2018-01" db="EMBL/GenBank/DDBJ databases">
        <title>Draft genome sequence of Jishengella endophytica.</title>
        <authorList>
            <person name="Sahin N."/>
            <person name="Ay H."/>
            <person name="Saygin H."/>
        </authorList>
    </citation>
    <scope>NUCLEOTIDE SEQUENCE [LARGE SCALE GENOMIC DNA]</scope>
    <source>
        <strain evidence="2 3">DSM 45430</strain>
    </source>
</reference>
<dbReference type="EMBL" id="POTX01000026">
    <property type="protein sequence ID" value="PZF99266.1"/>
    <property type="molecule type" value="Genomic_DNA"/>
</dbReference>
<proteinExistence type="predicted"/>
<dbReference type="AlphaFoldDB" id="A0A2W2DQ33"/>
<protein>
    <submittedName>
        <fullName evidence="2">Uncharacterized protein</fullName>
    </submittedName>
</protein>
<evidence type="ECO:0000313" key="2">
    <source>
        <dbReference type="EMBL" id="PZF99266.1"/>
    </source>
</evidence>
<sequence>MRGGLDETLARLRRREEALRRRAAESTGATGDQFRSPEDQSGPPDPDRTDTGLSRTDSRDLAPGWAGSRELNLEASQRHVLEDAAEALRAVVAAHPRTSVAARIEHDGQAYDLRAAWSDGEVTVTGQPAAPPPSWPMSANTGPGSPADPEGLEADPAARLAALIRRNPSLLTGEEPPG</sequence>
<feature type="compositionally biased region" description="Basic and acidic residues" evidence="1">
    <location>
        <begin position="45"/>
        <end position="60"/>
    </location>
</feature>
<dbReference type="Proteomes" id="UP000248627">
    <property type="component" value="Unassembled WGS sequence"/>
</dbReference>